<name>A0A1C0YC78_9BACL</name>
<protein>
    <submittedName>
        <fullName evidence="2">DUF4440 domain-containing protein</fullName>
    </submittedName>
</protein>
<dbReference type="Proteomes" id="UP000093199">
    <property type="component" value="Unassembled WGS sequence"/>
</dbReference>
<evidence type="ECO:0000259" key="1">
    <source>
        <dbReference type="Pfam" id="PF14534"/>
    </source>
</evidence>
<dbReference type="STRING" id="33978.A6M13_03215"/>
<dbReference type="InterPro" id="IPR027843">
    <property type="entry name" value="DUF4440"/>
</dbReference>
<reference evidence="2 3" key="1">
    <citation type="submission" date="2016-07" db="EMBL/GenBank/DDBJ databases">
        <title>Caryophanon tenue genome sequencing.</title>
        <authorList>
            <person name="Verma A."/>
            <person name="Pal Y."/>
            <person name="Krishnamurthi S."/>
        </authorList>
    </citation>
    <scope>NUCLEOTIDE SEQUENCE [LARGE SCALE GENOMIC DNA]</scope>
    <source>
        <strain evidence="2 3">DSM 14152</strain>
    </source>
</reference>
<dbReference type="SUPFAM" id="SSF54427">
    <property type="entry name" value="NTF2-like"/>
    <property type="match status" value="1"/>
</dbReference>
<dbReference type="Pfam" id="PF14534">
    <property type="entry name" value="DUF4440"/>
    <property type="match status" value="1"/>
</dbReference>
<organism evidence="2 3">
    <name type="scientific">Caryophanon tenue</name>
    <dbReference type="NCBI Taxonomy" id="33978"/>
    <lineage>
        <taxon>Bacteria</taxon>
        <taxon>Bacillati</taxon>
        <taxon>Bacillota</taxon>
        <taxon>Bacilli</taxon>
        <taxon>Bacillales</taxon>
        <taxon>Caryophanaceae</taxon>
        <taxon>Caryophanon</taxon>
    </lineage>
</organism>
<dbReference type="AlphaFoldDB" id="A0A1C0YC78"/>
<sequence>MQLDFEADICWVLDEQPEIRRSKEELANLLADGFFEFGSSGKVLYKGETSQTIELGEVHMRLSDFDIHPLSDDIILTTYKIYNECTEQFSLRSSIWKCVDGNWKMHFHQGTNIM</sequence>
<dbReference type="EMBL" id="MASJ01000023">
    <property type="protein sequence ID" value="OCS84788.1"/>
    <property type="molecule type" value="Genomic_DNA"/>
</dbReference>
<gene>
    <name evidence="2" type="ORF">A6M13_03215</name>
</gene>
<keyword evidence="3" id="KW-1185">Reference proteome</keyword>
<dbReference type="RefSeq" id="WP_066546226.1">
    <property type="nucleotide sequence ID" value="NZ_MASJ01000023.1"/>
</dbReference>
<evidence type="ECO:0000313" key="2">
    <source>
        <dbReference type="EMBL" id="OCS84788.1"/>
    </source>
</evidence>
<accession>A0A1C0YC78</accession>
<evidence type="ECO:0000313" key="3">
    <source>
        <dbReference type="Proteomes" id="UP000093199"/>
    </source>
</evidence>
<dbReference type="InterPro" id="IPR032710">
    <property type="entry name" value="NTF2-like_dom_sf"/>
</dbReference>
<proteinExistence type="predicted"/>
<dbReference type="Gene3D" id="3.10.450.50">
    <property type="match status" value="1"/>
</dbReference>
<comment type="caution">
    <text evidence="2">The sequence shown here is derived from an EMBL/GenBank/DDBJ whole genome shotgun (WGS) entry which is preliminary data.</text>
</comment>
<feature type="domain" description="DUF4440" evidence="1">
    <location>
        <begin position="18"/>
        <end position="105"/>
    </location>
</feature>